<dbReference type="Pfam" id="PF07714">
    <property type="entry name" value="PK_Tyr_Ser-Thr"/>
    <property type="match status" value="1"/>
</dbReference>
<evidence type="ECO:0000256" key="12">
    <source>
        <dbReference type="ARBA" id="ARBA00023288"/>
    </source>
</evidence>
<keyword evidence="9 15" id="KW-0418">Kinase</keyword>
<dbReference type="SUPFAM" id="SSF56112">
    <property type="entry name" value="Protein kinase-like (PK-like)"/>
    <property type="match status" value="1"/>
</dbReference>
<dbReference type="PROSITE" id="PS50011">
    <property type="entry name" value="PROTEIN_KINASE_DOM"/>
    <property type="match status" value="1"/>
</dbReference>
<comment type="catalytic activity">
    <reaction evidence="14 15">
        <text>L-seryl-[protein] + ATP = O-phospho-L-seryl-[protein] + ADP + H(+)</text>
        <dbReference type="Rhea" id="RHEA:17989"/>
        <dbReference type="Rhea" id="RHEA-COMP:9863"/>
        <dbReference type="Rhea" id="RHEA-COMP:11604"/>
        <dbReference type="ChEBI" id="CHEBI:15378"/>
        <dbReference type="ChEBI" id="CHEBI:29999"/>
        <dbReference type="ChEBI" id="CHEBI:30616"/>
        <dbReference type="ChEBI" id="CHEBI:83421"/>
        <dbReference type="ChEBI" id="CHEBI:456216"/>
        <dbReference type="EC" id="2.7.11.1"/>
    </reaction>
</comment>
<evidence type="ECO:0000256" key="2">
    <source>
        <dbReference type="ARBA" id="ARBA00008684"/>
    </source>
</evidence>
<dbReference type="FunFam" id="1.10.510.10:FF:000069">
    <property type="entry name" value="probable serine/threonine-protein kinase At5g41260"/>
    <property type="match status" value="1"/>
</dbReference>
<evidence type="ECO:0000256" key="6">
    <source>
        <dbReference type="ARBA" id="ARBA00022679"/>
    </source>
</evidence>
<dbReference type="InterPro" id="IPR021916">
    <property type="entry name" value="DUF3527"/>
</dbReference>
<keyword evidence="11 15" id="KW-0472">Membrane</keyword>
<comment type="function">
    <text evidence="15">Serine/threonine kinase that acts as positive regulator of brassinosteroid (BR) signaling downstream of the receptor kinase BRI1.</text>
</comment>
<dbReference type="SUPFAM" id="SSF48452">
    <property type="entry name" value="TPR-like"/>
    <property type="match status" value="1"/>
</dbReference>
<feature type="compositionally biased region" description="Polar residues" evidence="16">
    <location>
        <begin position="783"/>
        <end position="794"/>
    </location>
</feature>
<evidence type="ECO:0000256" key="13">
    <source>
        <dbReference type="ARBA" id="ARBA00047899"/>
    </source>
</evidence>
<dbReference type="PANTHER" id="PTHR45863:SF2">
    <property type="entry name" value="SERINE_THREONINE-PROTEIN KINASE BSK7-RELATED"/>
    <property type="match status" value="1"/>
</dbReference>
<dbReference type="InterPro" id="IPR045845">
    <property type="entry name" value="BSK"/>
</dbReference>
<keyword evidence="6 15" id="KW-0808">Transferase</keyword>
<evidence type="ECO:0000256" key="14">
    <source>
        <dbReference type="ARBA" id="ARBA00048679"/>
    </source>
</evidence>
<dbReference type="InterPro" id="IPR011990">
    <property type="entry name" value="TPR-like_helical_dom_sf"/>
</dbReference>
<proteinExistence type="inferred from homology"/>
<dbReference type="EMBL" id="LR999452">
    <property type="protein sequence ID" value="CAE5962299.1"/>
    <property type="molecule type" value="Genomic_DNA"/>
</dbReference>
<keyword evidence="12 15" id="KW-0449">Lipoprotein</keyword>
<name>A0A8S1ZKM2_ARAAE</name>
<evidence type="ECO:0000256" key="4">
    <source>
        <dbReference type="ARBA" id="ARBA00022527"/>
    </source>
</evidence>
<gene>
    <name evidence="18" type="ORF">AARE701A_LOCUS4066</name>
</gene>
<dbReference type="Gene3D" id="3.30.200.20">
    <property type="entry name" value="Phosphorylase Kinase, domain 1"/>
    <property type="match status" value="1"/>
</dbReference>
<evidence type="ECO:0000256" key="11">
    <source>
        <dbReference type="ARBA" id="ARBA00023136"/>
    </source>
</evidence>
<evidence type="ECO:0000256" key="3">
    <source>
        <dbReference type="ARBA" id="ARBA00022475"/>
    </source>
</evidence>
<dbReference type="InterPro" id="IPR000719">
    <property type="entry name" value="Prot_kinase_dom"/>
</dbReference>
<accession>A0A8S1ZKM2</accession>
<evidence type="ECO:0000256" key="9">
    <source>
        <dbReference type="ARBA" id="ARBA00022777"/>
    </source>
</evidence>
<dbReference type="FunFam" id="3.30.200.20:FF:000154">
    <property type="entry name" value="probable serine/threonine-protein kinase At4g35230"/>
    <property type="match status" value="1"/>
</dbReference>
<comment type="subunit">
    <text evidence="15">Interacts with BRI1.</text>
</comment>
<dbReference type="EC" id="2.7.11.1" evidence="15"/>
<dbReference type="InterPro" id="IPR001245">
    <property type="entry name" value="Ser-Thr/Tyr_kinase_cat_dom"/>
</dbReference>
<feature type="region of interest" description="Disordered" evidence="16">
    <location>
        <begin position="491"/>
        <end position="523"/>
    </location>
</feature>
<evidence type="ECO:0000256" key="10">
    <source>
        <dbReference type="ARBA" id="ARBA00022840"/>
    </source>
</evidence>
<dbReference type="GO" id="GO:0004674">
    <property type="term" value="F:protein serine/threonine kinase activity"/>
    <property type="evidence" value="ECO:0007669"/>
    <property type="project" value="UniProtKB-UniRule"/>
</dbReference>
<feature type="region of interest" description="Disordered" evidence="16">
    <location>
        <begin position="577"/>
        <end position="598"/>
    </location>
</feature>
<comment type="subcellular location">
    <subcellularLocation>
        <location evidence="1 15">Cell membrane</location>
        <topology evidence="1 15">Lipid-anchor</topology>
    </subcellularLocation>
</comment>
<feature type="region of interest" description="Disordered" evidence="16">
    <location>
        <begin position="539"/>
        <end position="562"/>
    </location>
</feature>
<evidence type="ECO:0000256" key="1">
    <source>
        <dbReference type="ARBA" id="ARBA00004193"/>
    </source>
</evidence>
<dbReference type="PANTHER" id="PTHR45863">
    <property type="entry name" value="SERINE/THREONINE-PROTEIN KINASE BSK5"/>
    <property type="match status" value="1"/>
</dbReference>
<dbReference type="Gene3D" id="1.10.510.10">
    <property type="entry name" value="Transferase(Phosphotransferase) domain 1"/>
    <property type="match status" value="1"/>
</dbReference>
<sequence>MGCEVSKLCAFCCVSEPEGSNHGVTGLDEDRRGEGNDLPQFREFSIETLRNATSGFATENIVSEHGEKAPNVVYKGKLDNQRRIAVKRFNRKAWPDSRQFLEEAKAVGQLRNYRMANLLGCCYEGEERLLVAEFMPNETLAKHLFHWESQPMKWAMRLRVALHIAQALEYCTGKGRALYHDLNAYRVLFDDDSNPRLSCFGLMKNSRDGKSYSTNLAFTPPEYLRTGRVTPESVMYSYGTLLLDLLSGKHIPPSHALDLIRDRNIQMLIDSCLEGQFSSDDGTELIRLASRCLQYEPRERPNPKSLVTAMIPLQKDLETPSHQLMGIPSSASTTPLSPLGEACLRTDLTAIHEILEKLSYKDDEGAATELSFQMWTNQMQDSLNFKKKGDVAFRHKEFANAIDCYSQFIEGGTMVSPTVYARRSLCYLMNEMPQEALNDAMQAQVISPAWHIASYLQAALALNKSSAEVWSLSDGEEDEFMFYRAINSSCKKPPKPGNKAKERHGFFNQGSKERRRRNISDAEKFSVEQYSSGGFFGVRLNTNGRHQQQQRLAKPLGTERNMEPRLQKSFSARMQLPFMPSSKGSNESSSTNTSSSTSWFNRIKKMSNPFSNRNPLLPKSGEEMFSRHKSLRKSSPVHLHAHLSMEYELGMPVFIFSLDRPDDVYMASTRMDHNDSRFVYSFRYIGGRSNKNLGENRLNVSGKESSLIGQMQVSTQICLEQEPYEEDLVESTVSEFVLFDIARARRSGFKHENLSRQNSFRRGSIFSETENSASDQIQEKLPRQNSFNRGLTRSLSKRSENTASDPWPVSDLHPGLEIAAIVIQDSSTNSKLPSRAMKVIVPTGNHGLPDTENSCPTPILQRWRSGGGCDCSGWDMGCHLFVLESPELINNHHGLELFIEGGKEITPAITMVFIREGHYEVNFHAKLSALQAFSVCVAELHRSEVSRIERNISLSRCSSLRELIEMETPVNPREVPSSFMPNVTFSPISRV</sequence>
<keyword evidence="3 15" id="KW-1003">Cell membrane</keyword>
<feature type="domain" description="Protein kinase" evidence="17">
    <location>
        <begin position="59"/>
        <end position="325"/>
    </location>
</feature>
<dbReference type="GO" id="GO:0009742">
    <property type="term" value="P:brassinosteroid mediated signaling pathway"/>
    <property type="evidence" value="ECO:0007669"/>
    <property type="project" value="UniProtKB-UniRule"/>
</dbReference>
<keyword evidence="8 15" id="KW-0547">Nucleotide-binding</keyword>
<feature type="compositionally biased region" description="Polar residues" evidence="16">
    <location>
        <begin position="767"/>
        <end position="776"/>
    </location>
</feature>
<dbReference type="GO" id="GO:0106310">
    <property type="term" value="F:protein serine kinase activity"/>
    <property type="evidence" value="ECO:0007669"/>
    <property type="project" value="UniProtKB-UniRule"/>
</dbReference>
<dbReference type="Pfam" id="PF25575">
    <property type="entry name" value="TPR_BSK1_C"/>
    <property type="match status" value="1"/>
</dbReference>
<keyword evidence="19" id="KW-1185">Reference proteome</keyword>
<evidence type="ECO:0000313" key="19">
    <source>
        <dbReference type="Proteomes" id="UP000682877"/>
    </source>
</evidence>
<dbReference type="Gene3D" id="1.25.40.10">
    <property type="entry name" value="Tetratricopeptide repeat domain"/>
    <property type="match status" value="1"/>
</dbReference>
<keyword evidence="7 15" id="KW-0519">Myristate</keyword>
<dbReference type="GO" id="GO:0005886">
    <property type="term" value="C:plasma membrane"/>
    <property type="evidence" value="ECO:0007669"/>
    <property type="project" value="UniProtKB-SubCell"/>
</dbReference>
<dbReference type="Proteomes" id="UP000682877">
    <property type="component" value="Chromosome 2"/>
</dbReference>
<comment type="similarity">
    <text evidence="2 15">Belongs to the protein kinase superfamily. Ser/Thr protein kinase family.</text>
</comment>
<evidence type="ECO:0000256" key="8">
    <source>
        <dbReference type="ARBA" id="ARBA00022741"/>
    </source>
</evidence>
<dbReference type="InterPro" id="IPR011009">
    <property type="entry name" value="Kinase-like_dom_sf"/>
</dbReference>
<evidence type="ECO:0000256" key="7">
    <source>
        <dbReference type="ARBA" id="ARBA00022707"/>
    </source>
</evidence>
<keyword evidence="4 15" id="KW-0723">Serine/threonine-protein kinase</keyword>
<evidence type="ECO:0000256" key="16">
    <source>
        <dbReference type="SAM" id="MobiDB-lite"/>
    </source>
</evidence>
<feature type="region of interest" description="Disordered" evidence="16">
    <location>
        <begin position="767"/>
        <end position="808"/>
    </location>
</feature>
<evidence type="ECO:0000256" key="15">
    <source>
        <dbReference type="RuleBase" id="RU369005"/>
    </source>
</evidence>
<keyword evidence="10 15" id="KW-0067">ATP-binding</keyword>
<organism evidence="18 19">
    <name type="scientific">Arabidopsis arenosa</name>
    <name type="common">Sand rock-cress</name>
    <name type="synonym">Cardaminopsis arenosa</name>
    <dbReference type="NCBI Taxonomy" id="38785"/>
    <lineage>
        <taxon>Eukaryota</taxon>
        <taxon>Viridiplantae</taxon>
        <taxon>Streptophyta</taxon>
        <taxon>Embryophyta</taxon>
        <taxon>Tracheophyta</taxon>
        <taxon>Spermatophyta</taxon>
        <taxon>Magnoliopsida</taxon>
        <taxon>eudicotyledons</taxon>
        <taxon>Gunneridae</taxon>
        <taxon>Pentapetalae</taxon>
        <taxon>rosids</taxon>
        <taxon>malvids</taxon>
        <taxon>Brassicales</taxon>
        <taxon>Brassicaceae</taxon>
        <taxon>Camelineae</taxon>
        <taxon>Arabidopsis</taxon>
    </lineage>
</organism>
<keyword evidence="5 15" id="KW-1070">Brassinosteroid signaling pathway</keyword>
<dbReference type="AlphaFoldDB" id="A0A8S1ZKM2"/>
<feature type="compositionally biased region" description="Polar residues" evidence="16">
    <location>
        <begin position="540"/>
        <end position="551"/>
    </location>
</feature>
<evidence type="ECO:0000256" key="5">
    <source>
        <dbReference type="ARBA" id="ARBA00022626"/>
    </source>
</evidence>
<dbReference type="InterPro" id="IPR058209">
    <property type="entry name" value="TPR_BSK1_C"/>
</dbReference>
<dbReference type="Pfam" id="PF12043">
    <property type="entry name" value="DUF3527"/>
    <property type="match status" value="1"/>
</dbReference>
<evidence type="ECO:0000313" key="18">
    <source>
        <dbReference type="EMBL" id="CAE5962299.1"/>
    </source>
</evidence>
<reference evidence="18" key="1">
    <citation type="submission" date="2021-01" db="EMBL/GenBank/DDBJ databases">
        <authorList>
            <person name="Bezrukov I."/>
        </authorList>
    </citation>
    <scope>NUCLEOTIDE SEQUENCE</scope>
</reference>
<protein>
    <recommendedName>
        <fullName evidence="15">Serine/threonine-protein kinase BSK</fullName>
        <ecNumber evidence="15">2.7.11.1</ecNumber>
    </recommendedName>
    <alternativeName>
        <fullName evidence="15">Brassinosteroid-signaling kinase</fullName>
    </alternativeName>
</protein>
<feature type="compositionally biased region" description="Low complexity" evidence="16">
    <location>
        <begin position="581"/>
        <end position="598"/>
    </location>
</feature>
<dbReference type="GO" id="GO:0005524">
    <property type="term" value="F:ATP binding"/>
    <property type="evidence" value="ECO:0007669"/>
    <property type="project" value="UniProtKB-UniRule"/>
</dbReference>
<evidence type="ECO:0000259" key="17">
    <source>
        <dbReference type="PROSITE" id="PS50011"/>
    </source>
</evidence>
<comment type="catalytic activity">
    <reaction evidence="13 15">
        <text>L-threonyl-[protein] + ATP = O-phospho-L-threonyl-[protein] + ADP + H(+)</text>
        <dbReference type="Rhea" id="RHEA:46608"/>
        <dbReference type="Rhea" id="RHEA-COMP:11060"/>
        <dbReference type="Rhea" id="RHEA-COMP:11605"/>
        <dbReference type="ChEBI" id="CHEBI:15378"/>
        <dbReference type="ChEBI" id="CHEBI:30013"/>
        <dbReference type="ChEBI" id="CHEBI:30616"/>
        <dbReference type="ChEBI" id="CHEBI:61977"/>
        <dbReference type="ChEBI" id="CHEBI:456216"/>
        <dbReference type="EC" id="2.7.11.1"/>
    </reaction>
</comment>